<reference evidence="8" key="1">
    <citation type="submission" date="2021-01" db="EMBL/GenBank/DDBJ databases">
        <title>Modified the classification status of verrucomicrobia.</title>
        <authorList>
            <person name="Feng X."/>
        </authorList>
    </citation>
    <scope>NUCLEOTIDE SEQUENCE</scope>
    <source>
        <strain evidence="8">5K15</strain>
    </source>
</reference>
<feature type="transmembrane region" description="Helical" evidence="6">
    <location>
        <begin position="107"/>
        <end position="126"/>
    </location>
</feature>
<evidence type="ECO:0000256" key="2">
    <source>
        <dbReference type="ARBA" id="ARBA00007362"/>
    </source>
</evidence>
<accession>A0AAE2V9J3</accession>
<feature type="transmembrane region" description="Helical" evidence="6">
    <location>
        <begin position="21"/>
        <end position="42"/>
    </location>
</feature>
<feature type="transmembrane region" description="Helical" evidence="6">
    <location>
        <begin position="283"/>
        <end position="300"/>
    </location>
</feature>
<dbReference type="Pfam" id="PF00892">
    <property type="entry name" value="EamA"/>
    <property type="match status" value="1"/>
</dbReference>
<dbReference type="InterPro" id="IPR050638">
    <property type="entry name" value="AA-Vitamin_Transporters"/>
</dbReference>
<comment type="similarity">
    <text evidence="2">Belongs to the EamA transporter family.</text>
</comment>
<dbReference type="Proteomes" id="UP000634206">
    <property type="component" value="Unassembled WGS sequence"/>
</dbReference>
<evidence type="ECO:0000313" key="8">
    <source>
        <dbReference type="EMBL" id="MBK1855223.1"/>
    </source>
</evidence>
<keyword evidence="5 6" id="KW-0472">Membrane</keyword>
<protein>
    <submittedName>
        <fullName evidence="8">DMT family transporter</fullName>
    </submittedName>
</protein>
<feature type="transmembrane region" description="Helical" evidence="6">
    <location>
        <begin position="166"/>
        <end position="184"/>
    </location>
</feature>
<evidence type="ECO:0000259" key="7">
    <source>
        <dbReference type="Pfam" id="PF00892"/>
    </source>
</evidence>
<dbReference type="PANTHER" id="PTHR32322:SF2">
    <property type="entry name" value="EAMA DOMAIN-CONTAINING PROTEIN"/>
    <property type="match status" value="1"/>
</dbReference>
<evidence type="ECO:0000256" key="5">
    <source>
        <dbReference type="ARBA" id="ARBA00023136"/>
    </source>
</evidence>
<dbReference type="InterPro" id="IPR037185">
    <property type="entry name" value="EmrE-like"/>
</dbReference>
<name>A0AAE2V9J3_9BACT</name>
<gene>
    <name evidence="8" type="ORF">JIN83_09660</name>
</gene>
<dbReference type="EMBL" id="JAENIG010000005">
    <property type="protein sequence ID" value="MBK1855223.1"/>
    <property type="molecule type" value="Genomic_DNA"/>
</dbReference>
<feature type="transmembrane region" description="Helical" evidence="6">
    <location>
        <begin position="196"/>
        <end position="215"/>
    </location>
</feature>
<evidence type="ECO:0000256" key="1">
    <source>
        <dbReference type="ARBA" id="ARBA00004141"/>
    </source>
</evidence>
<feature type="transmembrane region" description="Helical" evidence="6">
    <location>
        <begin position="138"/>
        <end position="154"/>
    </location>
</feature>
<feature type="transmembrane region" description="Helical" evidence="6">
    <location>
        <begin position="261"/>
        <end position="277"/>
    </location>
</feature>
<keyword evidence="9" id="KW-1185">Reference proteome</keyword>
<evidence type="ECO:0000256" key="4">
    <source>
        <dbReference type="ARBA" id="ARBA00022989"/>
    </source>
</evidence>
<comment type="caution">
    <text evidence="8">The sequence shown here is derived from an EMBL/GenBank/DDBJ whole genome shotgun (WGS) entry which is preliminary data.</text>
</comment>
<feature type="transmembrane region" description="Helical" evidence="6">
    <location>
        <begin position="84"/>
        <end position="101"/>
    </location>
</feature>
<dbReference type="AlphaFoldDB" id="A0AAE2V9J3"/>
<evidence type="ECO:0000256" key="3">
    <source>
        <dbReference type="ARBA" id="ARBA00022692"/>
    </source>
</evidence>
<dbReference type="PANTHER" id="PTHR32322">
    <property type="entry name" value="INNER MEMBRANE TRANSPORTER"/>
    <property type="match status" value="1"/>
</dbReference>
<evidence type="ECO:0000313" key="9">
    <source>
        <dbReference type="Proteomes" id="UP000634206"/>
    </source>
</evidence>
<organism evidence="8 9">
    <name type="scientific">Oceaniferula flava</name>
    <dbReference type="NCBI Taxonomy" id="2800421"/>
    <lineage>
        <taxon>Bacteria</taxon>
        <taxon>Pseudomonadati</taxon>
        <taxon>Verrucomicrobiota</taxon>
        <taxon>Verrucomicrobiia</taxon>
        <taxon>Verrucomicrobiales</taxon>
        <taxon>Verrucomicrobiaceae</taxon>
        <taxon>Oceaniferula</taxon>
    </lineage>
</organism>
<feature type="transmembrane region" description="Helical" evidence="6">
    <location>
        <begin position="227"/>
        <end position="249"/>
    </location>
</feature>
<dbReference type="InterPro" id="IPR000620">
    <property type="entry name" value="EamA_dom"/>
</dbReference>
<keyword evidence="4 6" id="KW-1133">Transmembrane helix</keyword>
<sequence>MHTLADQVQVRRGFLSPKTTGYLVLYSVVIIWAGFALTLRAISTSGLTTADVALIRFAVPVLALLPAFSSRFAEFKKLRLRDVLMVLCGGLPFFFIASAGARTTSAVHVGALVAGTAPLSVSLVYFLIDRRRLPRRQLLPLSIIIAGALGLIIAQPAGIDPETLRGIGYLLVASLFWGIYSVGLRSSGLDAIGNGIVLAVGSLVMLVTLMLTGVVPSHLDSITLHQAVPFLLIQGLGVGLLSTVGYAFAISRLGTAKSATIGSLAPALAAILAVPFLGESITFSTAISVFLITVGVILSNRSAT</sequence>
<dbReference type="SUPFAM" id="SSF103481">
    <property type="entry name" value="Multidrug resistance efflux transporter EmrE"/>
    <property type="match status" value="2"/>
</dbReference>
<keyword evidence="3 6" id="KW-0812">Transmembrane</keyword>
<comment type="subcellular location">
    <subcellularLocation>
        <location evidence="1">Membrane</location>
        <topology evidence="1">Multi-pass membrane protein</topology>
    </subcellularLocation>
</comment>
<proteinExistence type="inferred from homology"/>
<feature type="transmembrane region" description="Helical" evidence="6">
    <location>
        <begin position="54"/>
        <end position="72"/>
    </location>
</feature>
<dbReference type="RefSeq" id="WP_309489836.1">
    <property type="nucleotide sequence ID" value="NZ_JAENIG010000005.1"/>
</dbReference>
<evidence type="ECO:0000256" key="6">
    <source>
        <dbReference type="SAM" id="Phobius"/>
    </source>
</evidence>
<dbReference type="GO" id="GO:0016020">
    <property type="term" value="C:membrane"/>
    <property type="evidence" value="ECO:0007669"/>
    <property type="project" value="UniProtKB-SubCell"/>
</dbReference>
<feature type="domain" description="EamA" evidence="7">
    <location>
        <begin position="165"/>
        <end position="300"/>
    </location>
</feature>